<dbReference type="Proteomes" id="UP001165124">
    <property type="component" value="Unassembled WGS sequence"/>
</dbReference>
<dbReference type="AlphaFoldDB" id="A0A9W6Q0P6"/>
<evidence type="ECO:0000313" key="2">
    <source>
        <dbReference type="Proteomes" id="UP001165124"/>
    </source>
</evidence>
<accession>A0A9W6Q0P6</accession>
<sequence length="101" mass="10455">MCSARSIAHGNVSAGAGPGSLPEAVWNSAASRCRHALMARRDRGLSKDATYTRNGLRPASATAGCRGTATVIAPSSTGDHLNDSPTCGTRCRIGRERNIST</sequence>
<protein>
    <submittedName>
        <fullName evidence="1">Uncharacterized protein</fullName>
    </submittedName>
</protein>
<gene>
    <name evidence="1" type="ORF">Arub01_46770</name>
</gene>
<name>A0A9W6Q0P6_9ACTN</name>
<dbReference type="EMBL" id="BSRZ01000014">
    <property type="protein sequence ID" value="GLW66433.1"/>
    <property type="molecule type" value="Genomic_DNA"/>
</dbReference>
<keyword evidence="2" id="KW-1185">Reference proteome</keyword>
<comment type="caution">
    <text evidence="1">The sequence shown here is derived from an EMBL/GenBank/DDBJ whole genome shotgun (WGS) entry which is preliminary data.</text>
</comment>
<evidence type="ECO:0000313" key="1">
    <source>
        <dbReference type="EMBL" id="GLW66433.1"/>
    </source>
</evidence>
<organism evidence="1 2">
    <name type="scientific">Actinomadura rubrobrunea</name>
    <dbReference type="NCBI Taxonomy" id="115335"/>
    <lineage>
        <taxon>Bacteria</taxon>
        <taxon>Bacillati</taxon>
        <taxon>Actinomycetota</taxon>
        <taxon>Actinomycetes</taxon>
        <taxon>Streptosporangiales</taxon>
        <taxon>Thermomonosporaceae</taxon>
        <taxon>Actinomadura</taxon>
    </lineage>
</organism>
<reference evidence="1" key="1">
    <citation type="submission" date="2023-02" db="EMBL/GenBank/DDBJ databases">
        <title>Actinomadura rubrobrunea NBRC 14622.</title>
        <authorList>
            <person name="Ichikawa N."/>
            <person name="Sato H."/>
            <person name="Tonouchi N."/>
        </authorList>
    </citation>
    <scope>NUCLEOTIDE SEQUENCE</scope>
    <source>
        <strain evidence="1">NBRC 14622</strain>
    </source>
</reference>
<proteinExistence type="predicted"/>